<dbReference type="AlphaFoldDB" id="A0A1X7U0F3"/>
<reference evidence="1" key="1">
    <citation type="submission" date="2017-05" db="UniProtKB">
        <authorList>
            <consortium name="EnsemblMetazoa"/>
        </authorList>
    </citation>
    <scope>IDENTIFICATION</scope>
</reference>
<protein>
    <submittedName>
        <fullName evidence="1">Uncharacterized protein</fullName>
    </submittedName>
</protein>
<dbReference type="InParanoid" id="A0A1X7U0F3"/>
<evidence type="ECO:0000313" key="1">
    <source>
        <dbReference type="EnsemblMetazoa" id="Aqu2.1.21270_001"/>
    </source>
</evidence>
<accession>A0A1X7U0F3</accession>
<dbReference type="EnsemblMetazoa" id="Aqu2.1.21270_001">
    <property type="protein sequence ID" value="Aqu2.1.21270_001"/>
    <property type="gene ID" value="Aqu2.1.21270"/>
</dbReference>
<sequence length="80" mass="9122">MNSDLVEIFYQLYQIAIRLGLLCLCLSQAYASVLTSSSISLNSIQVSSYEVSRAKDYYMHDQTLLHCCVLFISLNCQKIF</sequence>
<name>A0A1X7U0F3_AMPQE</name>
<organism evidence="1">
    <name type="scientific">Amphimedon queenslandica</name>
    <name type="common">Sponge</name>
    <dbReference type="NCBI Taxonomy" id="400682"/>
    <lineage>
        <taxon>Eukaryota</taxon>
        <taxon>Metazoa</taxon>
        <taxon>Porifera</taxon>
        <taxon>Demospongiae</taxon>
        <taxon>Heteroscleromorpha</taxon>
        <taxon>Haplosclerida</taxon>
        <taxon>Niphatidae</taxon>
        <taxon>Amphimedon</taxon>
    </lineage>
</organism>
<proteinExistence type="predicted"/>